<dbReference type="AlphaFoldDB" id="A0A137P2G3"/>
<dbReference type="PANTHER" id="PTHR13355">
    <property type="entry name" value="GLUCOSAMINE 6-PHOSPHATE N-ACETYLTRANSFERASE"/>
    <property type="match status" value="1"/>
</dbReference>
<accession>A0A137P2G3</accession>
<keyword evidence="2" id="KW-0808">Transferase</keyword>
<dbReference type="PROSITE" id="PS51186">
    <property type="entry name" value="GNAT"/>
    <property type="match status" value="1"/>
</dbReference>
<sequence length="152" mass="16998">MTQDTSIHVGLANTEELKKLIYQLRIDVFVTEQGYELDDEFDQYDAEAIHFIATEGPIDSATKALGTCRLMIKADSLGKVGRVAVDSTQRGRKIGSLLMQFVHEHSKSIGLKGIRLSSQEDKTPFYRKLGYVTVGDVYLEDGTPHIAMELDF</sequence>
<keyword evidence="3" id="KW-1185">Reference proteome</keyword>
<dbReference type="InterPro" id="IPR016181">
    <property type="entry name" value="Acyl_CoA_acyltransferase"/>
</dbReference>
<dbReference type="STRING" id="796925.A0A137P2G3"/>
<dbReference type="GO" id="GO:0006048">
    <property type="term" value="P:UDP-N-acetylglucosamine biosynthetic process"/>
    <property type="evidence" value="ECO:0007669"/>
    <property type="project" value="UniProtKB-UniPathway"/>
</dbReference>
<evidence type="ECO:0000259" key="1">
    <source>
        <dbReference type="PROSITE" id="PS51186"/>
    </source>
</evidence>
<dbReference type="Pfam" id="PF13673">
    <property type="entry name" value="Acetyltransf_10"/>
    <property type="match status" value="1"/>
</dbReference>
<dbReference type="Proteomes" id="UP000070444">
    <property type="component" value="Unassembled WGS sequence"/>
</dbReference>
<dbReference type="OrthoDB" id="329272at2759"/>
<dbReference type="Gene3D" id="3.40.630.30">
    <property type="match status" value="1"/>
</dbReference>
<dbReference type="CDD" id="cd04301">
    <property type="entry name" value="NAT_SF"/>
    <property type="match status" value="1"/>
</dbReference>
<evidence type="ECO:0000313" key="2">
    <source>
        <dbReference type="EMBL" id="KXN69094.1"/>
    </source>
</evidence>
<proteinExistence type="predicted"/>
<dbReference type="PANTHER" id="PTHR13355:SF22">
    <property type="entry name" value="SLL0786 PROTEIN"/>
    <property type="match status" value="1"/>
</dbReference>
<evidence type="ECO:0000313" key="3">
    <source>
        <dbReference type="Proteomes" id="UP000070444"/>
    </source>
</evidence>
<dbReference type="GO" id="GO:0008080">
    <property type="term" value="F:N-acetyltransferase activity"/>
    <property type="evidence" value="ECO:0007669"/>
    <property type="project" value="TreeGrafter"/>
</dbReference>
<dbReference type="EMBL" id="KQ964548">
    <property type="protein sequence ID" value="KXN69094.1"/>
    <property type="molecule type" value="Genomic_DNA"/>
</dbReference>
<protein>
    <submittedName>
        <fullName evidence="2">Acyl-CoA N-acyltransferase</fullName>
    </submittedName>
</protein>
<feature type="domain" description="N-acetyltransferase" evidence="1">
    <location>
        <begin position="7"/>
        <end position="152"/>
    </location>
</feature>
<dbReference type="InterPro" id="IPR039143">
    <property type="entry name" value="GNPNAT1-like"/>
</dbReference>
<name>A0A137P2G3_CONC2</name>
<dbReference type="SUPFAM" id="SSF55729">
    <property type="entry name" value="Acyl-CoA N-acyltransferases (Nat)"/>
    <property type="match status" value="1"/>
</dbReference>
<dbReference type="InterPro" id="IPR000182">
    <property type="entry name" value="GNAT_dom"/>
</dbReference>
<keyword evidence="2" id="KW-0012">Acyltransferase</keyword>
<organism evidence="2 3">
    <name type="scientific">Conidiobolus coronatus (strain ATCC 28846 / CBS 209.66 / NRRL 28638)</name>
    <name type="common">Delacroixia coronata</name>
    <dbReference type="NCBI Taxonomy" id="796925"/>
    <lineage>
        <taxon>Eukaryota</taxon>
        <taxon>Fungi</taxon>
        <taxon>Fungi incertae sedis</taxon>
        <taxon>Zoopagomycota</taxon>
        <taxon>Entomophthoromycotina</taxon>
        <taxon>Entomophthoromycetes</taxon>
        <taxon>Entomophthorales</taxon>
        <taxon>Ancylistaceae</taxon>
        <taxon>Conidiobolus</taxon>
    </lineage>
</organism>
<dbReference type="OMA" id="PHVEMRK"/>
<dbReference type="UniPathway" id="UPA00113">
    <property type="reaction ID" value="UER00529"/>
</dbReference>
<gene>
    <name evidence="2" type="ORF">CONCODRAFT_86113</name>
</gene>
<reference evidence="2 3" key="1">
    <citation type="journal article" date="2015" name="Genome Biol. Evol.">
        <title>Phylogenomic analyses indicate that early fungi evolved digesting cell walls of algal ancestors of land plants.</title>
        <authorList>
            <person name="Chang Y."/>
            <person name="Wang S."/>
            <person name="Sekimoto S."/>
            <person name="Aerts A.L."/>
            <person name="Choi C."/>
            <person name="Clum A."/>
            <person name="LaButti K.M."/>
            <person name="Lindquist E.A."/>
            <person name="Yee Ngan C."/>
            <person name="Ohm R.A."/>
            <person name="Salamov A.A."/>
            <person name="Grigoriev I.V."/>
            <person name="Spatafora J.W."/>
            <person name="Berbee M.L."/>
        </authorList>
    </citation>
    <scope>NUCLEOTIDE SEQUENCE [LARGE SCALE GENOMIC DNA]</scope>
    <source>
        <strain evidence="2 3">NRRL 28638</strain>
    </source>
</reference>